<sequence>MTRAESLVRLLVASRIRPISFPEFMLDYFVFKIFSTNRSAWKVRKTVF</sequence>
<protein>
    <submittedName>
        <fullName evidence="1">Uncharacterized protein</fullName>
    </submittedName>
</protein>
<dbReference type="EMBL" id="AKWN02000043">
    <property type="protein sequence ID" value="EMP09295.1"/>
    <property type="molecule type" value="Genomic_DNA"/>
</dbReference>
<accession>M7A5K4</accession>
<comment type="caution">
    <text evidence="1">The sequence shown here is derived from an EMBL/GenBank/DDBJ whole genome shotgun (WGS) entry which is preliminary data.</text>
</comment>
<dbReference type="BioCyc" id="LINT1193029:G11R4-3866-MONOMER"/>
<organism evidence="1 2">
    <name type="scientific">Leptospira interrogans serovar Pyrogenes str. 200701872</name>
    <dbReference type="NCBI Taxonomy" id="1193029"/>
    <lineage>
        <taxon>Bacteria</taxon>
        <taxon>Pseudomonadati</taxon>
        <taxon>Spirochaetota</taxon>
        <taxon>Spirochaetia</taxon>
        <taxon>Leptospirales</taxon>
        <taxon>Leptospiraceae</taxon>
        <taxon>Leptospira</taxon>
    </lineage>
</organism>
<name>M7A5K4_LEPIR</name>
<evidence type="ECO:0000313" key="2">
    <source>
        <dbReference type="Proteomes" id="UP000012117"/>
    </source>
</evidence>
<proteinExistence type="predicted"/>
<evidence type="ECO:0000313" key="1">
    <source>
        <dbReference type="EMBL" id="EMP09295.1"/>
    </source>
</evidence>
<dbReference type="Proteomes" id="UP000012117">
    <property type="component" value="Unassembled WGS sequence"/>
</dbReference>
<gene>
    <name evidence="1" type="ORF">LEP1GSC124_0614</name>
</gene>
<dbReference type="AlphaFoldDB" id="M7A5K4"/>
<reference evidence="1 2" key="1">
    <citation type="submission" date="2013-01" db="EMBL/GenBank/DDBJ databases">
        <authorList>
            <person name="Harkins D.M."/>
            <person name="Durkin A.S."/>
            <person name="Brinkac L.M."/>
            <person name="Haft D.H."/>
            <person name="Selengut J.D."/>
            <person name="Sanka R."/>
            <person name="DePew J."/>
            <person name="Purushe J."/>
            <person name="Picardeau M."/>
            <person name="Werts C."/>
            <person name="Goarant C."/>
            <person name="Vinetz J.M."/>
            <person name="Sutton G.G."/>
            <person name="Nierman W.C."/>
            <person name="Fouts D.E."/>
        </authorList>
    </citation>
    <scope>NUCLEOTIDE SEQUENCE [LARGE SCALE GENOMIC DNA]</scope>
    <source>
        <strain evidence="1 2">200701872</strain>
    </source>
</reference>